<keyword evidence="2" id="KW-1185">Reference proteome</keyword>
<organism evidence="1 2">
    <name type="scientific">Phaeosphaeria nodorum (strain SN15 / ATCC MYA-4574 / FGSC 10173)</name>
    <name type="common">Glume blotch fungus</name>
    <name type="synonym">Parastagonospora nodorum</name>
    <dbReference type="NCBI Taxonomy" id="321614"/>
    <lineage>
        <taxon>Eukaryota</taxon>
        <taxon>Fungi</taxon>
        <taxon>Dikarya</taxon>
        <taxon>Ascomycota</taxon>
        <taxon>Pezizomycotina</taxon>
        <taxon>Dothideomycetes</taxon>
        <taxon>Pleosporomycetidae</taxon>
        <taxon>Pleosporales</taxon>
        <taxon>Pleosporineae</taxon>
        <taxon>Phaeosphaeriaceae</taxon>
        <taxon>Parastagonospora</taxon>
    </lineage>
</organism>
<dbReference type="Proteomes" id="UP000663193">
    <property type="component" value="Chromosome 1"/>
</dbReference>
<sequence length="70" mass="7591">MTKTQITRHLYTASQGCTEVVAAWTNHALFIIHLCPSTVLPGDSLDISMILACARRAITLLRAGLCANVH</sequence>
<dbReference type="EMBL" id="CP069023">
    <property type="protein sequence ID" value="QRC91565.1"/>
    <property type="molecule type" value="Genomic_DNA"/>
</dbReference>
<dbReference type="AlphaFoldDB" id="A0A7U2EV13"/>
<gene>
    <name evidence="1" type="ORF">JI435_300640</name>
</gene>
<protein>
    <submittedName>
        <fullName evidence="1">Uncharacterized protein</fullName>
    </submittedName>
</protein>
<evidence type="ECO:0000313" key="1">
    <source>
        <dbReference type="EMBL" id="QRC91565.1"/>
    </source>
</evidence>
<name>A0A7U2EV13_PHANO</name>
<accession>A0A7U2EV13</accession>
<proteinExistence type="predicted"/>
<reference evidence="2" key="1">
    <citation type="journal article" date="2021" name="BMC Genomics">
        <title>Chromosome-level genome assembly and manually-curated proteome of model necrotroph Parastagonospora nodorum Sn15 reveals a genome-wide trove of candidate effector homologs, and redundancy of virulence-related functions within an accessory chromosome.</title>
        <authorList>
            <person name="Bertazzoni S."/>
            <person name="Jones D.A.B."/>
            <person name="Phan H.T."/>
            <person name="Tan K.-C."/>
            <person name="Hane J.K."/>
        </authorList>
    </citation>
    <scope>NUCLEOTIDE SEQUENCE [LARGE SCALE GENOMIC DNA]</scope>
    <source>
        <strain evidence="2">SN15 / ATCC MYA-4574 / FGSC 10173)</strain>
    </source>
</reference>
<dbReference type="VEuPathDB" id="FungiDB:JI435_300640"/>
<evidence type="ECO:0000313" key="2">
    <source>
        <dbReference type="Proteomes" id="UP000663193"/>
    </source>
</evidence>